<dbReference type="GO" id="GO:0038022">
    <property type="term" value="F:G protein-coupled olfactory receptor activity"/>
    <property type="evidence" value="ECO:0007669"/>
    <property type="project" value="TreeGrafter"/>
</dbReference>
<evidence type="ECO:0000313" key="4">
    <source>
        <dbReference type="WBParaSite" id="HPLM_0001318801-mRNA-1"/>
    </source>
</evidence>
<dbReference type="GO" id="GO:0005886">
    <property type="term" value="C:plasma membrane"/>
    <property type="evidence" value="ECO:0007669"/>
    <property type="project" value="TreeGrafter"/>
</dbReference>
<dbReference type="PANTHER" id="PTHR22943:SF77">
    <property type="entry name" value="SEVEN TM RECEPTOR"/>
    <property type="match status" value="1"/>
</dbReference>
<dbReference type="OrthoDB" id="5783895at2759"/>
<proteinExistence type="predicted"/>
<evidence type="ECO:0000313" key="2">
    <source>
        <dbReference type="EMBL" id="VDO48083.1"/>
    </source>
</evidence>
<gene>
    <name evidence="2" type="ORF">HPLM_LOCUS13184</name>
</gene>
<dbReference type="GO" id="GO:0042048">
    <property type="term" value="P:olfactory behavior"/>
    <property type="evidence" value="ECO:0007669"/>
    <property type="project" value="TreeGrafter"/>
</dbReference>
<reference evidence="4" key="1">
    <citation type="submission" date="2017-02" db="UniProtKB">
        <authorList>
            <consortium name="WormBaseParasite"/>
        </authorList>
    </citation>
    <scope>IDENTIFICATION</scope>
</reference>
<keyword evidence="1" id="KW-1133">Transmembrane helix</keyword>
<dbReference type="OMA" id="MILPAYH"/>
<accession>A0A0N4WPA9</accession>
<dbReference type="AlphaFoldDB" id="A0A0N4WPA9"/>
<protein>
    <submittedName>
        <fullName evidence="4">G protein-coupled receptor</fullName>
    </submittedName>
</protein>
<organism evidence="4">
    <name type="scientific">Haemonchus placei</name>
    <name type="common">Barber's pole worm</name>
    <dbReference type="NCBI Taxonomy" id="6290"/>
    <lineage>
        <taxon>Eukaryota</taxon>
        <taxon>Metazoa</taxon>
        <taxon>Ecdysozoa</taxon>
        <taxon>Nematoda</taxon>
        <taxon>Chromadorea</taxon>
        <taxon>Rhabditida</taxon>
        <taxon>Rhabditina</taxon>
        <taxon>Rhabditomorpha</taxon>
        <taxon>Strongyloidea</taxon>
        <taxon>Trichostrongylidae</taxon>
        <taxon>Haemonchus</taxon>
    </lineage>
</organism>
<name>A0A0N4WPA9_HAEPC</name>
<dbReference type="EMBL" id="UZAF01018112">
    <property type="protein sequence ID" value="VDO48083.1"/>
    <property type="molecule type" value="Genomic_DNA"/>
</dbReference>
<evidence type="ECO:0000313" key="3">
    <source>
        <dbReference type="Proteomes" id="UP000268014"/>
    </source>
</evidence>
<keyword evidence="3" id="KW-1185">Reference proteome</keyword>
<dbReference type="SUPFAM" id="SSF81321">
    <property type="entry name" value="Family A G protein-coupled receptor-like"/>
    <property type="match status" value="1"/>
</dbReference>
<keyword evidence="1" id="KW-0472">Membrane</keyword>
<dbReference type="Pfam" id="PF10326">
    <property type="entry name" value="7TM_GPCR_Str"/>
    <property type="match status" value="1"/>
</dbReference>
<evidence type="ECO:0000256" key="1">
    <source>
        <dbReference type="SAM" id="Phobius"/>
    </source>
</evidence>
<feature type="transmembrane region" description="Helical" evidence="1">
    <location>
        <begin position="42"/>
        <end position="67"/>
    </location>
</feature>
<feature type="transmembrane region" description="Helical" evidence="1">
    <location>
        <begin position="6"/>
        <end position="30"/>
    </location>
</feature>
<feature type="transmembrane region" description="Helical" evidence="1">
    <location>
        <begin position="87"/>
        <end position="111"/>
    </location>
</feature>
<dbReference type="Proteomes" id="UP000268014">
    <property type="component" value="Unassembled WGS sequence"/>
</dbReference>
<dbReference type="PANTHER" id="PTHR22943">
    <property type="entry name" value="7-TRANSMEMBRANE DOMAIN RECEPTOR C.ELEGANS"/>
    <property type="match status" value="1"/>
</dbReference>
<dbReference type="WBParaSite" id="HPLM_0001318801-mRNA-1">
    <property type="protein sequence ID" value="HPLM_0001318801-mRNA-1"/>
    <property type="gene ID" value="HPLM_0001318801"/>
</dbReference>
<reference evidence="2 3" key="2">
    <citation type="submission" date="2018-11" db="EMBL/GenBank/DDBJ databases">
        <authorList>
            <consortium name="Pathogen Informatics"/>
        </authorList>
    </citation>
    <scope>NUCLEOTIDE SEQUENCE [LARGE SCALE GENOMIC DNA]</scope>
    <source>
        <strain evidence="2 3">MHpl1</strain>
    </source>
</reference>
<sequence length="130" mass="15090">MILPAYHVHITAFFFITSVVFNSGLVYVIMNFTAKEVGKYKYIMLTFAMFNVLYSTVNMALLPAIHIHERSFLVFATRLESLSPNTGRILTGLYCSMFAQSMFLLAVHFAYRYLYIVRYVKLDLNQKVTF</sequence>
<dbReference type="InterPro" id="IPR019428">
    <property type="entry name" value="7TM_GPCR_serpentine_rcpt_Str"/>
</dbReference>
<keyword evidence="1" id="KW-0812">Transmembrane</keyword>